<dbReference type="EMBL" id="JAMQBK010000046">
    <property type="protein sequence ID" value="MCM2372403.1"/>
    <property type="molecule type" value="Genomic_DNA"/>
</dbReference>
<dbReference type="SUPFAM" id="SSF52402">
    <property type="entry name" value="Adenine nucleotide alpha hydrolases-like"/>
    <property type="match status" value="1"/>
</dbReference>
<organism evidence="2 3">
    <name type="scientific">Aporhodopirellula aestuarii</name>
    <dbReference type="NCBI Taxonomy" id="2950107"/>
    <lineage>
        <taxon>Bacteria</taxon>
        <taxon>Pseudomonadati</taxon>
        <taxon>Planctomycetota</taxon>
        <taxon>Planctomycetia</taxon>
        <taxon>Pirellulales</taxon>
        <taxon>Pirellulaceae</taxon>
        <taxon>Aporhodopirellula</taxon>
    </lineage>
</organism>
<evidence type="ECO:0000259" key="1">
    <source>
        <dbReference type="Pfam" id="PF00733"/>
    </source>
</evidence>
<dbReference type="InterPro" id="IPR001962">
    <property type="entry name" value="Asn_synthase"/>
</dbReference>
<dbReference type="InterPro" id="IPR005232">
    <property type="entry name" value="LarE"/>
</dbReference>
<keyword evidence="2" id="KW-0808">Transferase</keyword>
<accession>A0ABT0U632</accession>
<dbReference type="CDD" id="cd01990">
    <property type="entry name" value="LarE-like"/>
    <property type="match status" value="1"/>
</dbReference>
<dbReference type="PIRSF" id="PIRSF006661">
    <property type="entry name" value="PP-lp_UCP006661"/>
    <property type="match status" value="1"/>
</dbReference>
<comment type="caution">
    <text evidence="2">The sequence shown here is derived from an EMBL/GenBank/DDBJ whole genome shotgun (WGS) entry which is preliminary data.</text>
</comment>
<name>A0ABT0U632_9BACT</name>
<sequence>MNATKSSTFSSTTERLISHLHGLGNVVIAFSGGVDSSVVAAAAFEAIRRHGGHNCVAVTARSPSLASWQADLAFRVASEIGIEHRFVATDEIERPGYVRNHSDRCFYCKQTLYEFLQPIATERNAVILSGTNADDLGDHRPGIRAGQIASVQTPLADLGITKPMVREIAASLGLSNFDLPASPCLSSRIAYNVEVTPERLARIDAAEAWLRSHGIEDLRVRLHHGDLARIEVTPQNFSRIIELQTHESLSEKLVAMGFTNVTLDLRGLRSGSLNEGLVTLSIERS</sequence>
<reference evidence="2 3" key="1">
    <citation type="journal article" date="2022" name="Syst. Appl. Microbiol.">
        <title>Rhodopirellula aestuarii sp. nov., a novel member of the genus Rhodopirellula isolated from brackish sediments collected in the Tagus River estuary, Portugal.</title>
        <authorList>
            <person name="Vitorino I.R."/>
            <person name="Klimek D."/>
            <person name="Calusinska M."/>
            <person name="Lobo-da-Cunha A."/>
            <person name="Vasconcelos V."/>
            <person name="Lage O.M."/>
        </authorList>
    </citation>
    <scope>NUCLEOTIDE SEQUENCE [LARGE SCALE GENOMIC DNA]</scope>
    <source>
        <strain evidence="2 3">ICT_H3.1</strain>
    </source>
</reference>
<dbReference type="RefSeq" id="WP_250930036.1">
    <property type="nucleotide sequence ID" value="NZ_JAMQBK010000046.1"/>
</dbReference>
<dbReference type="InterPro" id="IPR014729">
    <property type="entry name" value="Rossmann-like_a/b/a_fold"/>
</dbReference>
<dbReference type="GO" id="GO:0016740">
    <property type="term" value="F:transferase activity"/>
    <property type="evidence" value="ECO:0007669"/>
    <property type="project" value="UniProtKB-KW"/>
</dbReference>
<gene>
    <name evidence="2" type="primary">larE</name>
    <name evidence="2" type="ORF">NB063_17480</name>
</gene>
<dbReference type="Gene3D" id="3.40.50.620">
    <property type="entry name" value="HUPs"/>
    <property type="match status" value="1"/>
</dbReference>
<protein>
    <submittedName>
        <fullName evidence="2">ATP-dependent sacrificial sulfur transferase LarE</fullName>
    </submittedName>
</protein>
<keyword evidence="3" id="KW-1185">Reference proteome</keyword>
<proteinExistence type="predicted"/>
<dbReference type="NCBIfam" id="TIGR00268">
    <property type="entry name" value="ATP-dependent sacrificial sulfur transferase LarE"/>
    <property type="match status" value="1"/>
</dbReference>
<dbReference type="PANTHER" id="PTHR43169:SF2">
    <property type="entry name" value="NAD_GMP SYNTHASE DOMAIN-CONTAINING PROTEIN"/>
    <property type="match status" value="1"/>
</dbReference>
<dbReference type="Pfam" id="PF00733">
    <property type="entry name" value="Asn_synthase"/>
    <property type="match status" value="1"/>
</dbReference>
<feature type="domain" description="Asparagine synthetase" evidence="1">
    <location>
        <begin position="19"/>
        <end position="135"/>
    </location>
</feature>
<dbReference type="InterPro" id="IPR052188">
    <property type="entry name" value="Ni-pincer_cofactor_biosynth"/>
</dbReference>
<evidence type="ECO:0000313" key="3">
    <source>
        <dbReference type="Proteomes" id="UP001202961"/>
    </source>
</evidence>
<dbReference type="Proteomes" id="UP001202961">
    <property type="component" value="Unassembled WGS sequence"/>
</dbReference>
<evidence type="ECO:0000313" key="2">
    <source>
        <dbReference type="EMBL" id="MCM2372403.1"/>
    </source>
</evidence>
<dbReference type="PANTHER" id="PTHR43169">
    <property type="entry name" value="EXSB FAMILY PROTEIN"/>
    <property type="match status" value="1"/>
</dbReference>